<keyword evidence="2" id="KW-0378">Hydrolase</keyword>
<dbReference type="SMART" id="SM00847">
    <property type="entry name" value="HA2"/>
    <property type="match status" value="1"/>
</dbReference>
<reference evidence="8 9" key="1">
    <citation type="submission" date="2024-04" db="EMBL/GenBank/DDBJ databases">
        <title>Draft genome sequence of Sessilibacter corallicola NBRC 116591.</title>
        <authorList>
            <person name="Miyakawa T."/>
            <person name="Kusuya Y."/>
            <person name="Miura T."/>
        </authorList>
    </citation>
    <scope>NUCLEOTIDE SEQUENCE [LARGE SCALE GENOMIC DNA]</scope>
    <source>
        <strain evidence="8 9">KU-00831-HH</strain>
    </source>
</reference>
<dbReference type="SMART" id="SM00487">
    <property type="entry name" value="DEXDc"/>
    <property type="match status" value="1"/>
</dbReference>
<dbReference type="InterPro" id="IPR010225">
    <property type="entry name" value="HrpB"/>
</dbReference>
<dbReference type="SMART" id="SM00490">
    <property type="entry name" value="HELICc"/>
    <property type="match status" value="1"/>
</dbReference>
<dbReference type="Pfam" id="PF08482">
    <property type="entry name" value="HrpB_C"/>
    <property type="match status" value="1"/>
</dbReference>
<evidence type="ECO:0000256" key="4">
    <source>
        <dbReference type="ARBA" id="ARBA00022840"/>
    </source>
</evidence>
<feature type="region of interest" description="Disordered" evidence="5">
    <location>
        <begin position="842"/>
        <end position="865"/>
    </location>
</feature>
<protein>
    <submittedName>
        <fullName evidence="8">ATP-dependent helicase HrpB</fullName>
    </submittedName>
</protein>
<dbReference type="Proteomes" id="UP001465153">
    <property type="component" value="Unassembled WGS sequence"/>
</dbReference>
<dbReference type="PROSITE" id="PS51194">
    <property type="entry name" value="HELICASE_CTER"/>
    <property type="match status" value="1"/>
</dbReference>
<evidence type="ECO:0000256" key="1">
    <source>
        <dbReference type="ARBA" id="ARBA00022741"/>
    </source>
</evidence>
<evidence type="ECO:0000313" key="8">
    <source>
        <dbReference type="EMBL" id="GAA6166407.1"/>
    </source>
</evidence>
<evidence type="ECO:0000256" key="3">
    <source>
        <dbReference type="ARBA" id="ARBA00022806"/>
    </source>
</evidence>
<dbReference type="EMBL" id="BAABWN010000001">
    <property type="protein sequence ID" value="GAA6166407.1"/>
    <property type="molecule type" value="Genomic_DNA"/>
</dbReference>
<dbReference type="PROSITE" id="PS51192">
    <property type="entry name" value="HELICASE_ATP_BIND_1"/>
    <property type="match status" value="1"/>
</dbReference>
<dbReference type="Pfam" id="PF00270">
    <property type="entry name" value="DEAD"/>
    <property type="match status" value="1"/>
</dbReference>
<keyword evidence="3 8" id="KW-0347">Helicase</keyword>
<dbReference type="InterPro" id="IPR007502">
    <property type="entry name" value="Helicase-assoc_dom"/>
</dbReference>
<evidence type="ECO:0000313" key="9">
    <source>
        <dbReference type="Proteomes" id="UP001465153"/>
    </source>
</evidence>
<dbReference type="CDD" id="cd17990">
    <property type="entry name" value="DEXHc_HrpB"/>
    <property type="match status" value="1"/>
</dbReference>
<dbReference type="InterPro" id="IPR013689">
    <property type="entry name" value="RNA_helicase_ATP-dep_HrpB_C"/>
</dbReference>
<dbReference type="Pfam" id="PF00271">
    <property type="entry name" value="Helicase_C"/>
    <property type="match status" value="1"/>
</dbReference>
<name>A0ABQ0A437_9GAMM</name>
<dbReference type="SUPFAM" id="SSF52540">
    <property type="entry name" value="P-loop containing nucleoside triphosphate hydrolases"/>
    <property type="match status" value="1"/>
</dbReference>
<dbReference type="PIRSF" id="PIRSF005496">
    <property type="entry name" value="ATP_hel_hrpB"/>
    <property type="match status" value="1"/>
</dbReference>
<dbReference type="GO" id="GO:0004386">
    <property type="term" value="F:helicase activity"/>
    <property type="evidence" value="ECO:0007669"/>
    <property type="project" value="UniProtKB-KW"/>
</dbReference>
<gene>
    <name evidence="8" type="primary">hrpB</name>
    <name evidence="8" type="ORF">NBRC116591_02170</name>
</gene>
<dbReference type="InterPro" id="IPR014001">
    <property type="entry name" value="Helicase_ATP-bd"/>
</dbReference>
<keyword evidence="4" id="KW-0067">ATP-binding</keyword>
<keyword evidence="1" id="KW-0547">Nucleotide-binding</keyword>
<feature type="domain" description="Helicase C-terminal" evidence="7">
    <location>
        <begin position="206"/>
        <end position="389"/>
    </location>
</feature>
<proteinExistence type="predicted"/>
<organism evidence="8 9">
    <name type="scientific">Sessilibacter corallicola</name>
    <dbReference type="NCBI Taxonomy" id="2904075"/>
    <lineage>
        <taxon>Bacteria</taxon>
        <taxon>Pseudomonadati</taxon>
        <taxon>Pseudomonadota</taxon>
        <taxon>Gammaproteobacteria</taxon>
        <taxon>Cellvibrionales</taxon>
        <taxon>Cellvibrionaceae</taxon>
        <taxon>Sessilibacter</taxon>
    </lineage>
</organism>
<sequence>MLPTFPISDLLPSIQESINQNDELLLIAPPGAGKTTLVPLELLDGLSESGKIIVIEPRRIAARSAALRMAEILEEPVGETVGFRVRLQTQVSAATKIEVVTEGVFLRMLQADPSLEEISLVIFDEFHERSLNSDLALALTISSKTLFSDLRDKPLKVIVMSATLDSHGLSRALSEHLAREIPVVESPGKSFPVDLIYSDKNYHSADITQSVYSFAVNGLTKTQGDVLVFLPGVGEINKTQDHLNENGIQHYFGPNSVEVLSLHGGLSLEAQSAIVKPKSTSDHSNIRRVILATSIAQTSVTIPGITAVVDSGFVRLPEFDARTTTTRLVTQSVSKATATQRAGRAGRLGPGVCFRMWSEEKDYQLPDFDTPEILSSDLTDLLLQIKSWGIDDIHELFWLDSPPKHLLGASYTLLNNLGGFCNNQLTSLGEQMAALPVSPRIAKMLLVAKALSVETLACDLAAILQDYKNKNYADVNLLPVFEFLNNRSGKNIGRAFSQIKAVSKQLLTLIKPVNVDGLDFSFDINSLKESLSVNSENNLSLVSFLLTQAFPDRIAKQVRGNSYKLANGRGAMLNDSDPLITSQWLIVADVGGQKNQSRDRIYSAVPLSSALLDDALSYLVKRETQIRWDESDGRFVAANISRVGDITLKQSSVDNVTNEQKTQSLMDWIKHKGESAFERFSWDDSAVQWRARVELIKSIDDNGAWPDLSNQGLLNSLDLWLEPYVSEVSNLSQLKNLPLVSQLSSLIDWQQKQQLDEWLPEKIPVPSGSKIAIDYTANPPVLAVKLQEMFGLDQSPKLANGKIPLSIHLLSPARRPLQITQDLAGFWKGSYQEVRKEMKGRYPKHHWPEDPYSVAPTARAKPRKR</sequence>
<accession>A0ABQ0A437</accession>
<dbReference type="CDD" id="cd18791">
    <property type="entry name" value="SF2_C_RHA"/>
    <property type="match status" value="1"/>
</dbReference>
<dbReference type="PANTHER" id="PTHR43519:SF1">
    <property type="entry name" value="ATP-DEPENDENT RNA HELICASE HRPB"/>
    <property type="match status" value="1"/>
</dbReference>
<dbReference type="Gene3D" id="1.20.120.1080">
    <property type="match status" value="1"/>
</dbReference>
<dbReference type="InterPro" id="IPR027417">
    <property type="entry name" value="P-loop_NTPase"/>
</dbReference>
<evidence type="ECO:0000256" key="5">
    <source>
        <dbReference type="SAM" id="MobiDB-lite"/>
    </source>
</evidence>
<dbReference type="RefSeq" id="WP_353301358.1">
    <property type="nucleotide sequence ID" value="NZ_BAABWN010000001.1"/>
</dbReference>
<evidence type="ECO:0000256" key="2">
    <source>
        <dbReference type="ARBA" id="ARBA00022801"/>
    </source>
</evidence>
<dbReference type="NCBIfam" id="TIGR01970">
    <property type="entry name" value="DEAH_box_HrpB"/>
    <property type="match status" value="1"/>
</dbReference>
<dbReference type="Gene3D" id="3.40.50.300">
    <property type="entry name" value="P-loop containing nucleotide triphosphate hydrolases"/>
    <property type="match status" value="2"/>
</dbReference>
<dbReference type="InterPro" id="IPR011545">
    <property type="entry name" value="DEAD/DEAH_box_helicase_dom"/>
</dbReference>
<dbReference type="InterPro" id="IPR001650">
    <property type="entry name" value="Helicase_C-like"/>
</dbReference>
<feature type="domain" description="Helicase ATP-binding" evidence="6">
    <location>
        <begin position="15"/>
        <end position="182"/>
    </location>
</feature>
<comment type="caution">
    <text evidence="8">The sequence shown here is derived from an EMBL/GenBank/DDBJ whole genome shotgun (WGS) entry which is preliminary data.</text>
</comment>
<dbReference type="PANTHER" id="PTHR43519">
    <property type="entry name" value="ATP-DEPENDENT RNA HELICASE HRPB"/>
    <property type="match status" value="1"/>
</dbReference>
<keyword evidence="9" id="KW-1185">Reference proteome</keyword>
<evidence type="ECO:0000259" key="7">
    <source>
        <dbReference type="PROSITE" id="PS51194"/>
    </source>
</evidence>
<dbReference type="InterPro" id="IPR049614">
    <property type="entry name" value="HrpB_DEXH"/>
</dbReference>
<evidence type="ECO:0000259" key="6">
    <source>
        <dbReference type="PROSITE" id="PS51192"/>
    </source>
</evidence>